<keyword evidence="6" id="KW-1185">Reference proteome</keyword>
<evidence type="ECO:0000256" key="2">
    <source>
        <dbReference type="ARBA" id="ARBA00023125"/>
    </source>
</evidence>
<evidence type="ECO:0000313" key="6">
    <source>
        <dbReference type="Proteomes" id="UP001241603"/>
    </source>
</evidence>
<keyword evidence="2" id="KW-0238">DNA-binding</keyword>
<sequence>MPSRPKKLFLSSDMIDPKIRDEYWRDVSSVIFEIDPWDINGDTGFRGTVVSRPFGSLTVGNTTFNDQKVWRTRRTVVRSALEVCIVQLVISGESQGDFNGADVAIRPGDIMIHDMTQVMDSQVTAGARISIVIPRSELQKCVSRQTLHGIVLRGEWPTTRLLADYIKGLDKILTDLPVDAVPAAEEALMILLASAINGREAGLRDDLPVNLPMKQRIIDYIDRSIMDPELGPQAIMKRFRLSRSHLYRTFAAEGGVAKLIRDRRLDSAYRMLSSRSTNMWSNKEILLRCGLPDGVHFARIFKERFGVLPNEARNHEILEYKERVGTSTLHSYLGDYVSKL</sequence>
<dbReference type="InterPro" id="IPR050204">
    <property type="entry name" value="AraC_XylS_family_regulators"/>
</dbReference>
<organism evidence="5 6">
    <name type="scientific">Kaistia dalseonensis</name>
    <dbReference type="NCBI Taxonomy" id="410840"/>
    <lineage>
        <taxon>Bacteria</taxon>
        <taxon>Pseudomonadati</taxon>
        <taxon>Pseudomonadota</taxon>
        <taxon>Alphaproteobacteria</taxon>
        <taxon>Hyphomicrobiales</taxon>
        <taxon>Kaistiaceae</taxon>
        <taxon>Kaistia</taxon>
    </lineage>
</organism>
<dbReference type="InterPro" id="IPR035418">
    <property type="entry name" value="AraC-bd_2"/>
</dbReference>
<dbReference type="InterPro" id="IPR009057">
    <property type="entry name" value="Homeodomain-like_sf"/>
</dbReference>
<dbReference type="SUPFAM" id="SSF46689">
    <property type="entry name" value="Homeodomain-like"/>
    <property type="match status" value="1"/>
</dbReference>
<feature type="domain" description="HTH araC/xylS-type" evidence="4">
    <location>
        <begin position="215"/>
        <end position="315"/>
    </location>
</feature>
<dbReference type="SMART" id="SM00342">
    <property type="entry name" value="HTH_ARAC"/>
    <property type="match status" value="1"/>
</dbReference>
<gene>
    <name evidence="5" type="ORF">QO014_000273</name>
</gene>
<dbReference type="Pfam" id="PF12833">
    <property type="entry name" value="HTH_18"/>
    <property type="match status" value="1"/>
</dbReference>
<dbReference type="InterPro" id="IPR018060">
    <property type="entry name" value="HTH_AraC"/>
</dbReference>
<name>A0ABU0H0R9_9HYPH</name>
<dbReference type="Pfam" id="PF14525">
    <property type="entry name" value="AraC_binding_2"/>
    <property type="match status" value="1"/>
</dbReference>
<keyword evidence="3" id="KW-0804">Transcription</keyword>
<dbReference type="PROSITE" id="PS01124">
    <property type="entry name" value="HTH_ARAC_FAMILY_2"/>
    <property type="match status" value="1"/>
</dbReference>
<comment type="caution">
    <text evidence="5">The sequence shown here is derived from an EMBL/GenBank/DDBJ whole genome shotgun (WGS) entry which is preliminary data.</text>
</comment>
<accession>A0ABU0H0R9</accession>
<dbReference type="PANTHER" id="PTHR46796">
    <property type="entry name" value="HTH-TYPE TRANSCRIPTIONAL ACTIVATOR RHAS-RELATED"/>
    <property type="match status" value="1"/>
</dbReference>
<keyword evidence="1" id="KW-0805">Transcription regulation</keyword>
<dbReference type="Proteomes" id="UP001241603">
    <property type="component" value="Unassembled WGS sequence"/>
</dbReference>
<evidence type="ECO:0000256" key="3">
    <source>
        <dbReference type="ARBA" id="ARBA00023163"/>
    </source>
</evidence>
<evidence type="ECO:0000256" key="1">
    <source>
        <dbReference type="ARBA" id="ARBA00023015"/>
    </source>
</evidence>
<protein>
    <submittedName>
        <fullName evidence="5">AraC-like DNA-binding protein</fullName>
    </submittedName>
</protein>
<evidence type="ECO:0000259" key="4">
    <source>
        <dbReference type="PROSITE" id="PS01124"/>
    </source>
</evidence>
<evidence type="ECO:0000313" key="5">
    <source>
        <dbReference type="EMBL" id="MDQ0435903.1"/>
    </source>
</evidence>
<dbReference type="Gene3D" id="1.10.10.60">
    <property type="entry name" value="Homeodomain-like"/>
    <property type="match status" value="1"/>
</dbReference>
<reference evidence="5 6" key="1">
    <citation type="submission" date="2023-07" db="EMBL/GenBank/DDBJ databases">
        <title>Genomic Encyclopedia of Type Strains, Phase IV (KMG-IV): sequencing the most valuable type-strain genomes for metagenomic binning, comparative biology and taxonomic classification.</title>
        <authorList>
            <person name="Goeker M."/>
        </authorList>
    </citation>
    <scope>NUCLEOTIDE SEQUENCE [LARGE SCALE GENOMIC DNA]</scope>
    <source>
        <strain evidence="5 6">B6-8</strain>
    </source>
</reference>
<dbReference type="PANTHER" id="PTHR46796:SF6">
    <property type="entry name" value="ARAC SUBFAMILY"/>
    <property type="match status" value="1"/>
</dbReference>
<dbReference type="EMBL" id="JAUSVO010000001">
    <property type="protein sequence ID" value="MDQ0435903.1"/>
    <property type="molecule type" value="Genomic_DNA"/>
</dbReference>
<proteinExistence type="predicted"/>
<dbReference type="RefSeq" id="WP_266346859.1">
    <property type="nucleotide sequence ID" value="NZ_JAPKNG010000001.1"/>
</dbReference>